<dbReference type="InterPro" id="IPR055390">
    <property type="entry name" value="AraA_central"/>
</dbReference>
<evidence type="ECO:0000256" key="2">
    <source>
        <dbReference type="ARBA" id="ARBA00022935"/>
    </source>
</evidence>
<dbReference type="RefSeq" id="WP_080065706.1">
    <property type="nucleotide sequence ID" value="NZ_MZGX01000024.1"/>
</dbReference>
<dbReference type="InterPro" id="IPR004216">
    <property type="entry name" value="Fuc/Ara_isomerase_C"/>
</dbReference>
<dbReference type="InterPro" id="IPR038583">
    <property type="entry name" value="AraA_N_sf"/>
</dbReference>
<dbReference type="EMBL" id="MZGX01000024">
    <property type="protein sequence ID" value="OPX42783.1"/>
    <property type="molecule type" value="Genomic_DNA"/>
</dbReference>
<keyword evidence="2" id="KW-0054">Arabinose catabolism</keyword>
<organism evidence="8 9">
    <name type="scientific">Ruminiclostridium hungatei</name>
    <name type="common">Clostridium hungatei</name>
    <dbReference type="NCBI Taxonomy" id="48256"/>
    <lineage>
        <taxon>Bacteria</taxon>
        <taxon>Bacillati</taxon>
        <taxon>Bacillota</taxon>
        <taxon>Clostridia</taxon>
        <taxon>Eubacteriales</taxon>
        <taxon>Oscillospiraceae</taxon>
        <taxon>Ruminiclostridium</taxon>
    </lineage>
</organism>
<keyword evidence="3" id="KW-0464">Manganese</keyword>
<evidence type="ECO:0000256" key="4">
    <source>
        <dbReference type="ARBA" id="ARBA00023235"/>
    </source>
</evidence>
<dbReference type="GO" id="GO:0046872">
    <property type="term" value="F:metal ion binding"/>
    <property type="evidence" value="ECO:0007669"/>
    <property type="project" value="UniProtKB-KW"/>
</dbReference>
<proteinExistence type="predicted"/>
<keyword evidence="9" id="KW-1185">Reference proteome</keyword>
<feature type="domain" description="L-arabinose isomerase C-terminal" evidence="6">
    <location>
        <begin position="319"/>
        <end position="461"/>
    </location>
</feature>
<dbReference type="InterPro" id="IPR024664">
    <property type="entry name" value="Ara_Isoase_C"/>
</dbReference>
<dbReference type="GO" id="GO:0008733">
    <property type="term" value="F:L-arabinose isomerase activity"/>
    <property type="evidence" value="ECO:0007669"/>
    <property type="project" value="UniProtKB-EC"/>
</dbReference>
<evidence type="ECO:0000259" key="7">
    <source>
        <dbReference type="Pfam" id="PF24856"/>
    </source>
</evidence>
<dbReference type="AlphaFoldDB" id="A0A1V4SGC1"/>
<feature type="domain" description="L-arabinose isomerase central" evidence="7">
    <location>
        <begin position="181"/>
        <end position="315"/>
    </location>
</feature>
<name>A0A1V4SGC1_RUMHU</name>
<dbReference type="PANTHER" id="PTHR38464">
    <property type="entry name" value="L-ARABINOSE ISOMERASE"/>
    <property type="match status" value="1"/>
</dbReference>
<evidence type="ECO:0000256" key="5">
    <source>
        <dbReference type="ARBA" id="ARBA00023277"/>
    </source>
</evidence>
<sequence>MITKQKPKIGFLGLMQGLYDESQPELPKMQEAWARQVAEQLRDVADLDFPGPAKERADIERYVKYFNEKEYDGIMIVNLLYSPGNRLIQAMKKNSLPILLANIQPLPDVTSNWDWVLCTTNQGIHGIQDTSNVLMRCGIKPAIITDDWKADSFKSYVEDWALAANAYNRLKKTKLAIFGRMHNMGDILGDDAALCRKFGVEANHVTIGPVYYNMEALTKEEIDAQLEEDRRNFKIDPDLNEENHRYAARMQLGFEKFLKDNGYDGFSQFFNIYKEDGRFRQIPILGGSSLLAKGYGYSAEGDTNVLLMTVIGHMMIGDPHFTEMYSLDFGKDAAMLSHMGEGNWKVARKDRGVTLIDRPLDIGGLDNPPTPKFNVEPGTATLVSLVAVEGERYQLIVSKGTVLDTEELPEVPMNHAFFKPDSGIKKAMDEWLANGGTHHEVLFLGDYRRRFELLCKILDIKCIEV</sequence>
<dbReference type="Proteomes" id="UP000191554">
    <property type="component" value="Unassembled WGS sequence"/>
</dbReference>
<dbReference type="STRING" id="48256.CLHUN_32670"/>
<dbReference type="GO" id="GO:0005829">
    <property type="term" value="C:cytosol"/>
    <property type="evidence" value="ECO:0007669"/>
    <property type="project" value="TreeGrafter"/>
</dbReference>
<dbReference type="SUPFAM" id="SSF53743">
    <property type="entry name" value="FucI/AraA N-terminal and middle domains"/>
    <property type="match status" value="1"/>
</dbReference>
<dbReference type="InterPro" id="IPR003762">
    <property type="entry name" value="Lara_isomerase"/>
</dbReference>
<dbReference type="GO" id="GO:0019569">
    <property type="term" value="P:L-arabinose catabolic process to D-xylulose 5-phosphate"/>
    <property type="evidence" value="ECO:0007669"/>
    <property type="project" value="TreeGrafter"/>
</dbReference>
<dbReference type="InterPro" id="IPR009015">
    <property type="entry name" value="Fucose_isomerase_N/cen_sf"/>
</dbReference>
<dbReference type="PANTHER" id="PTHR38464:SF1">
    <property type="entry name" value="L-ARABINOSE ISOMERASE"/>
    <property type="match status" value="1"/>
</dbReference>
<evidence type="ECO:0000313" key="9">
    <source>
        <dbReference type="Proteomes" id="UP000191554"/>
    </source>
</evidence>
<keyword evidence="1" id="KW-0479">Metal-binding</keyword>
<reference evidence="8 9" key="1">
    <citation type="submission" date="2017-03" db="EMBL/GenBank/DDBJ databases">
        <title>Genome sequence of Clostridium hungatei DSM 14427.</title>
        <authorList>
            <person name="Poehlein A."/>
            <person name="Daniel R."/>
        </authorList>
    </citation>
    <scope>NUCLEOTIDE SEQUENCE [LARGE SCALE GENOMIC DNA]</scope>
    <source>
        <strain evidence="8 9">DSM 14427</strain>
    </source>
</reference>
<evidence type="ECO:0000256" key="1">
    <source>
        <dbReference type="ARBA" id="ARBA00022723"/>
    </source>
</evidence>
<gene>
    <name evidence="8" type="primary">araA</name>
    <name evidence="8" type="ORF">CLHUN_32670</name>
</gene>
<evidence type="ECO:0000259" key="6">
    <source>
        <dbReference type="Pfam" id="PF11762"/>
    </source>
</evidence>
<dbReference type="Pfam" id="PF11762">
    <property type="entry name" value="Arabinose_Iso_C"/>
    <property type="match status" value="1"/>
</dbReference>
<dbReference type="OrthoDB" id="9765600at2"/>
<dbReference type="Pfam" id="PF24856">
    <property type="entry name" value="AraA_central"/>
    <property type="match status" value="1"/>
</dbReference>
<keyword evidence="5" id="KW-0119">Carbohydrate metabolism</keyword>
<dbReference type="CDD" id="cd00578">
    <property type="entry name" value="L-fuc_L-ara-isomerases"/>
    <property type="match status" value="1"/>
</dbReference>
<protein>
    <submittedName>
        <fullName evidence="8">L-arabinose isomerase</fullName>
        <ecNumber evidence="8">5.3.1.4</ecNumber>
    </submittedName>
</protein>
<dbReference type="Gene3D" id="3.40.50.10940">
    <property type="match status" value="1"/>
</dbReference>
<dbReference type="SUPFAM" id="SSF50443">
    <property type="entry name" value="FucI/AraA C-terminal domain-like"/>
    <property type="match status" value="1"/>
</dbReference>
<accession>A0A1V4SGC1</accession>
<dbReference type="EC" id="5.3.1.4" evidence="8"/>
<keyword evidence="4 8" id="KW-0413">Isomerase</keyword>
<comment type="caution">
    <text evidence="8">The sequence shown here is derived from an EMBL/GenBank/DDBJ whole genome shotgun (WGS) entry which is preliminary data.</text>
</comment>
<evidence type="ECO:0000256" key="3">
    <source>
        <dbReference type="ARBA" id="ARBA00023211"/>
    </source>
</evidence>
<evidence type="ECO:0000313" key="8">
    <source>
        <dbReference type="EMBL" id="OPX42783.1"/>
    </source>
</evidence>
<dbReference type="PIRSF" id="PIRSF001478">
    <property type="entry name" value="L-ara_isomerase"/>
    <property type="match status" value="1"/>
</dbReference>